<dbReference type="InterPro" id="IPR001789">
    <property type="entry name" value="Sig_transdc_resp-reg_receiver"/>
</dbReference>
<evidence type="ECO:0000256" key="14">
    <source>
        <dbReference type="PROSITE-ProRule" id="PRU00110"/>
    </source>
</evidence>
<evidence type="ECO:0000259" key="18">
    <source>
        <dbReference type="PROSITE" id="PS50109"/>
    </source>
</evidence>
<dbReference type="PROSITE" id="PS50885">
    <property type="entry name" value="HAMP"/>
    <property type="match status" value="1"/>
</dbReference>
<evidence type="ECO:0000256" key="5">
    <source>
        <dbReference type="ARBA" id="ARBA00022553"/>
    </source>
</evidence>
<comment type="catalytic activity">
    <reaction evidence="1">
        <text>ATP + protein L-histidine = ADP + protein N-phospho-L-histidine.</text>
        <dbReference type="EC" id="2.7.13.3"/>
    </reaction>
</comment>
<feature type="modified residue" description="4-aspartylphosphate" evidence="15">
    <location>
        <position position="687"/>
    </location>
</feature>
<keyword evidence="12" id="KW-0902">Two-component regulatory system</keyword>
<dbReference type="Gene3D" id="1.10.287.130">
    <property type="match status" value="1"/>
</dbReference>
<dbReference type="GO" id="GO:0005524">
    <property type="term" value="F:ATP binding"/>
    <property type="evidence" value="ECO:0007669"/>
    <property type="project" value="UniProtKB-KW"/>
</dbReference>
<dbReference type="FunFam" id="1.10.287.130:FF:000004">
    <property type="entry name" value="Ethylene receptor 1"/>
    <property type="match status" value="1"/>
</dbReference>
<evidence type="ECO:0000256" key="17">
    <source>
        <dbReference type="SAM" id="Phobius"/>
    </source>
</evidence>
<dbReference type="InterPro" id="IPR004358">
    <property type="entry name" value="Sig_transdc_His_kin-like_C"/>
</dbReference>
<keyword evidence="7 17" id="KW-0812">Transmembrane</keyword>
<evidence type="ECO:0000256" key="13">
    <source>
        <dbReference type="ARBA" id="ARBA00023136"/>
    </source>
</evidence>
<dbReference type="PROSITE" id="PS50894">
    <property type="entry name" value="HPT"/>
    <property type="match status" value="1"/>
</dbReference>
<organism evidence="22 23">
    <name type="scientific">Lichenibacterium ramalinae</name>
    <dbReference type="NCBI Taxonomy" id="2316527"/>
    <lineage>
        <taxon>Bacteria</taxon>
        <taxon>Pseudomonadati</taxon>
        <taxon>Pseudomonadota</taxon>
        <taxon>Alphaproteobacteria</taxon>
        <taxon>Hyphomicrobiales</taxon>
        <taxon>Lichenihabitantaceae</taxon>
        <taxon>Lichenibacterium</taxon>
    </lineage>
</organism>
<dbReference type="SMART" id="SM00388">
    <property type="entry name" value="HisKA"/>
    <property type="match status" value="1"/>
</dbReference>
<dbReference type="SMART" id="SM00304">
    <property type="entry name" value="HAMP"/>
    <property type="match status" value="2"/>
</dbReference>
<dbReference type="CDD" id="cd06225">
    <property type="entry name" value="HAMP"/>
    <property type="match status" value="1"/>
</dbReference>
<dbReference type="InterPro" id="IPR011006">
    <property type="entry name" value="CheY-like_superfamily"/>
</dbReference>
<gene>
    <name evidence="22" type="ORF">D3272_17330</name>
</gene>
<dbReference type="InterPro" id="IPR036890">
    <property type="entry name" value="HATPase_C_sf"/>
</dbReference>
<accession>A0A4Q2R971</accession>
<evidence type="ECO:0000256" key="7">
    <source>
        <dbReference type="ARBA" id="ARBA00022692"/>
    </source>
</evidence>
<name>A0A4Q2R971_9HYPH</name>
<dbReference type="EC" id="2.7.13.3" evidence="3"/>
<evidence type="ECO:0000256" key="16">
    <source>
        <dbReference type="SAM" id="MobiDB-lite"/>
    </source>
</evidence>
<evidence type="ECO:0000256" key="11">
    <source>
        <dbReference type="ARBA" id="ARBA00022989"/>
    </source>
</evidence>
<dbReference type="SMART" id="SM00448">
    <property type="entry name" value="REC"/>
    <property type="match status" value="1"/>
</dbReference>
<feature type="region of interest" description="Disordered" evidence="16">
    <location>
        <begin position="760"/>
        <end position="780"/>
    </location>
</feature>
<feature type="domain" description="Response regulatory" evidence="19">
    <location>
        <begin position="638"/>
        <end position="757"/>
    </location>
</feature>
<evidence type="ECO:0000256" key="6">
    <source>
        <dbReference type="ARBA" id="ARBA00022679"/>
    </source>
</evidence>
<keyword evidence="6" id="KW-0808">Transferase</keyword>
<dbReference type="InterPro" id="IPR003661">
    <property type="entry name" value="HisK_dim/P_dom"/>
</dbReference>
<dbReference type="GO" id="GO:0005886">
    <property type="term" value="C:plasma membrane"/>
    <property type="evidence" value="ECO:0007669"/>
    <property type="project" value="UniProtKB-SubCell"/>
</dbReference>
<keyword evidence="13 17" id="KW-0472">Membrane</keyword>
<comment type="subcellular location">
    <subcellularLocation>
        <location evidence="2">Cell membrane</location>
        <topology evidence="2">Multi-pass membrane protein</topology>
    </subcellularLocation>
</comment>
<evidence type="ECO:0000256" key="1">
    <source>
        <dbReference type="ARBA" id="ARBA00000085"/>
    </source>
</evidence>
<dbReference type="PRINTS" id="PR00344">
    <property type="entry name" value="BCTRLSENSOR"/>
</dbReference>
<keyword evidence="23" id="KW-1185">Reference proteome</keyword>
<feature type="domain" description="HPt" evidence="21">
    <location>
        <begin position="805"/>
        <end position="895"/>
    </location>
</feature>
<evidence type="ECO:0000256" key="9">
    <source>
        <dbReference type="ARBA" id="ARBA00022777"/>
    </source>
</evidence>
<evidence type="ECO:0000256" key="15">
    <source>
        <dbReference type="PROSITE-ProRule" id="PRU00169"/>
    </source>
</evidence>
<dbReference type="AlphaFoldDB" id="A0A4Q2R971"/>
<keyword evidence="11 17" id="KW-1133">Transmembrane helix</keyword>
<sequence length="908" mass="94388">MAEAGTRSVNRKLARLVIVSIGSAMIVVAALAVWQEASRYLDSKRDTLLGTANAFAAATSDALAARDQRAAYLALRGIASIPAIQFADLRDGAGLSVASIGSGVRLHGDLDLTDRDGSRTPLGLLSTRTVSISVAVRKEGQTIGSLVLVGDVTDLGWRMLDALAPVALGSLAALAIGLTISLRLQRSITRPLIALARVMASVEADHDYARDVPIQSDDEVGQLARSFGSMLREVWERDRQLVAHRDRLEQDVAERTQDLRLAKEDAEAANAAKSDFLATMSHEIRTPMNGMLVMAELLAGSDLPDRQRRYAEVIARSGQSLVAIINDILDFSKIEAGKLTLERIPFSLPDLVDTVVTLFAEKANAKNLDLAAYVDPSLPDTVTGDPVRLTQVLGNLVNNALKFTATGHVRIAAEAVDGQLRLSVIDTGIGIPADKIGSLFSAFSQADQSTTRRFGGTGLGLAISKRIVDAMEGHVAIESAAGRGSTFSVLLPLADPIPVRPGAERPGRAVAVALWGAATADVVTRGLAAAGFDVRPAGSDPAPAGVETDRLAEARDLVAAGRPAGAGQVIAVAPFGDPAGEEALRLGVADALLRRPIVQSEWRDVLARLRQGDVAALAPAAPGRDAAAPVTAVPAGLRVLVVDDNAVNREVALEALARLGVAGEAVDGGRAALAAAARGGFDLVLMDGSMPDMDGYEAARRLRAQEADLGLAHVPVIALTAHVVGPTAALWRQAGMVDVLHKPFTVAGLSDVLRRHAKPGAGPDLAAPLPRPAGPASTPHENDAAVALLDDDTLSGLEDMAGPAGEGFVQRIVALFAEGGPPSFAALQHASEAADATAVASAAHKLKSMSLNVGAARLASRLAAIEAAALDHATIPAASAIAAAEQDFERTVDALRGRFDPARNRRAA</sequence>
<dbReference type="CDD" id="cd00082">
    <property type="entry name" value="HisKA"/>
    <property type="match status" value="1"/>
</dbReference>
<evidence type="ECO:0000259" key="19">
    <source>
        <dbReference type="PROSITE" id="PS50110"/>
    </source>
</evidence>
<evidence type="ECO:0000256" key="3">
    <source>
        <dbReference type="ARBA" id="ARBA00012438"/>
    </source>
</evidence>
<evidence type="ECO:0000259" key="21">
    <source>
        <dbReference type="PROSITE" id="PS50894"/>
    </source>
</evidence>
<evidence type="ECO:0000313" key="22">
    <source>
        <dbReference type="EMBL" id="RYB03192.1"/>
    </source>
</evidence>
<dbReference type="InterPro" id="IPR036641">
    <property type="entry name" value="HPT_dom_sf"/>
</dbReference>
<dbReference type="FunFam" id="3.30.565.10:FF:000078">
    <property type="entry name" value="Two-component sensor histidine kinase"/>
    <property type="match status" value="1"/>
</dbReference>
<dbReference type="SUPFAM" id="SSF158472">
    <property type="entry name" value="HAMP domain-like"/>
    <property type="match status" value="1"/>
</dbReference>
<keyword evidence="9" id="KW-0418">Kinase</keyword>
<evidence type="ECO:0000256" key="8">
    <source>
        <dbReference type="ARBA" id="ARBA00022741"/>
    </source>
</evidence>
<dbReference type="InterPro" id="IPR005467">
    <property type="entry name" value="His_kinase_dom"/>
</dbReference>
<dbReference type="InterPro" id="IPR003660">
    <property type="entry name" value="HAMP_dom"/>
</dbReference>
<dbReference type="Pfam" id="PF02518">
    <property type="entry name" value="HATPase_c"/>
    <property type="match status" value="1"/>
</dbReference>
<dbReference type="RefSeq" id="WP_129220482.1">
    <property type="nucleotide sequence ID" value="NZ_QYBC01000015.1"/>
</dbReference>
<feature type="modified residue" description="Phosphohistidine" evidence="14">
    <location>
        <position position="844"/>
    </location>
</feature>
<dbReference type="Pfam" id="PF00512">
    <property type="entry name" value="HisKA"/>
    <property type="match status" value="1"/>
</dbReference>
<keyword evidence="4" id="KW-1003">Cell membrane</keyword>
<dbReference type="SUPFAM" id="SSF47226">
    <property type="entry name" value="Histidine-containing phosphotransfer domain, HPT domain"/>
    <property type="match status" value="1"/>
</dbReference>
<dbReference type="Pfam" id="PF01627">
    <property type="entry name" value="Hpt"/>
    <property type="match status" value="1"/>
</dbReference>
<dbReference type="Pfam" id="PF00672">
    <property type="entry name" value="HAMP"/>
    <property type="match status" value="1"/>
</dbReference>
<evidence type="ECO:0000256" key="2">
    <source>
        <dbReference type="ARBA" id="ARBA00004651"/>
    </source>
</evidence>
<dbReference type="PANTHER" id="PTHR45339:SF1">
    <property type="entry name" value="HYBRID SIGNAL TRANSDUCTION HISTIDINE KINASE J"/>
    <property type="match status" value="1"/>
</dbReference>
<keyword evidence="5 15" id="KW-0597">Phosphoprotein</keyword>
<dbReference type="SMART" id="SM00387">
    <property type="entry name" value="HATPase_c"/>
    <property type="match status" value="1"/>
</dbReference>
<proteinExistence type="predicted"/>
<dbReference type="CDD" id="cd16922">
    <property type="entry name" value="HATPase_EvgS-ArcB-TorS-like"/>
    <property type="match status" value="1"/>
</dbReference>
<dbReference type="SUPFAM" id="SSF52172">
    <property type="entry name" value="CheY-like"/>
    <property type="match status" value="1"/>
</dbReference>
<feature type="domain" description="HAMP" evidence="20">
    <location>
        <begin position="186"/>
        <end position="239"/>
    </location>
</feature>
<reference evidence="22 23" key="1">
    <citation type="submission" date="2018-09" db="EMBL/GenBank/DDBJ databases">
        <authorList>
            <person name="Grouzdev D.S."/>
            <person name="Krutkina M.S."/>
        </authorList>
    </citation>
    <scope>NUCLEOTIDE SEQUENCE [LARGE SCALE GENOMIC DNA]</scope>
    <source>
        <strain evidence="22 23">RmlP001</strain>
    </source>
</reference>
<comment type="caution">
    <text evidence="22">The sequence shown here is derived from an EMBL/GenBank/DDBJ whole genome shotgun (WGS) entry which is preliminary data.</text>
</comment>
<feature type="transmembrane region" description="Helical" evidence="17">
    <location>
        <begin position="12"/>
        <end position="34"/>
    </location>
</feature>
<feature type="domain" description="Histidine kinase" evidence="18">
    <location>
        <begin position="279"/>
        <end position="495"/>
    </location>
</feature>
<dbReference type="PROSITE" id="PS50109">
    <property type="entry name" value="HIS_KIN"/>
    <property type="match status" value="1"/>
</dbReference>
<dbReference type="Proteomes" id="UP000289411">
    <property type="component" value="Unassembled WGS sequence"/>
</dbReference>
<dbReference type="Gene3D" id="1.20.120.160">
    <property type="entry name" value="HPT domain"/>
    <property type="match status" value="1"/>
</dbReference>
<keyword evidence="8" id="KW-0547">Nucleotide-binding</keyword>
<evidence type="ECO:0000256" key="10">
    <source>
        <dbReference type="ARBA" id="ARBA00022840"/>
    </source>
</evidence>
<dbReference type="Gene3D" id="3.30.565.10">
    <property type="entry name" value="Histidine kinase-like ATPase, C-terminal domain"/>
    <property type="match status" value="1"/>
</dbReference>
<dbReference type="InterPro" id="IPR008207">
    <property type="entry name" value="Sig_transdc_His_kin_Hpt_dom"/>
</dbReference>
<dbReference type="GO" id="GO:0000155">
    <property type="term" value="F:phosphorelay sensor kinase activity"/>
    <property type="evidence" value="ECO:0007669"/>
    <property type="project" value="InterPro"/>
</dbReference>
<dbReference type="EMBL" id="QYBC01000015">
    <property type="protein sequence ID" value="RYB03192.1"/>
    <property type="molecule type" value="Genomic_DNA"/>
</dbReference>
<dbReference type="OrthoDB" id="9789782at2"/>
<evidence type="ECO:0000259" key="20">
    <source>
        <dbReference type="PROSITE" id="PS50885"/>
    </source>
</evidence>
<dbReference type="InterPro" id="IPR003594">
    <property type="entry name" value="HATPase_dom"/>
</dbReference>
<dbReference type="SUPFAM" id="SSF55874">
    <property type="entry name" value="ATPase domain of HSP90 chaperone/DNA topoisomerase II/histidine kinase"/>
    <property type="match status" value="1"/>
</dbReference>
<dbReference type="Gene3D" id="3.40.50.2300">
    <property type="match status" value="1"/>
</dbReference>
<evidence type="ECO:0000256" key="12">
    <source>
        <dbReference type="ARBA" id="ARBA00023012"/>
    </source>
</evidence>
<evidence type="ECO:0000256" key="4">
    <source>
        <dbReference type="ARBA" id="ARBA00022475"/>
    </source>
</evidence>
<protein>
    <recommendedName>
        <fullName evidence="3">histidine kinase</fullName>
        <ecNumber evidence="3">2.7.13.3</ecNumber>
    </recommendedName>
</protein>
<dbReference type="PROSITE" id="PS50110">
    <property type="entry name" value="RESPONSE_REGULATORY"/>
    <property type="match status" value="1"/>
</dbReference>
<dbReference type="Gene3D" id="6.10.340.10">
    <property type="match status" value="1"/>
</dbReference>
<dbReference type="PANTHER" id="PTHR45339">
    <property type="entry name" value="HYBRID SIGNAL TRANSDUCTION HISTIDINE KINASE J"/>
    <property type="match status" value="1"/>
</dbReference>
<dbReference type="SUPFAM" id="SSF47384">
    <property type="entry name" value="Homodimeric domain of signal transducing histidine kinase"/>
    <property type="match status" value="1"/>
</dbReference>
<dbReference type="CDD" id="cd17546">
    <property type="entry name" value="REC_hyHK_CKI1_RcsC-like"/>
    <property type="match status" value="1"/>
</dbReference>
<evidence type="ECO:0000313" key="23">
    <source>
        <dbReference type="Proteomes" id="UP000289411"/>
    </source>
</evidence>
<dbReference type="Pfam" id="PF00072">
    <property type="entry name" value="Response_reg"/>
    <property type="match status" value="1"/>
</dbReference>
<dbReference type="InterPro" id="IPR036097">
    <property type="entry name" value="HisK_dim/P_sf"/>
</dbReference>
<reference evidence="22 23" key="2">
    <citation type="submission" date="2019-02" db="EMBL/GenBank/DDBJ databases">
        <title>'Lichenibacterium ramalinii' gen. nov. sp. nov., 'Lichenibacterium minor' gen. nov. sp. nov.</title>
        <authorList>
            <person name="Pankratov T."/>
        </authorList>
    </citation>
    <scope>NUCLEOTIDE SEQUENCE [LARGE SCALE GENOMIC DNA]</scope>
    <source>
        <strain evidence="22 23">RmlP001</strain>
    </source>
</reference>
<keyword evidence="10" id="KW-0067">ATP-binding</keyword>